<organism evidence="2 3">
    <name type="scientific">Huiozyma naganishii (strain ATCC MYA-139 / BCRC 22969 / CBS 8797 / KCTC 17520 / NBRC 10181 / NCYC 3082 / Yp74L-3)</name>
    <name type="common">Yeast</name>
    <name type="synonym">Kazachstania naganishii</name>
    <dbReference type="NCBI Taxonomy" id="1071383"/>
    <lineage>
        <taxon>Eukaryota</taxon>
        <taxon>Fungi</taxon>
        <taxon>Dikarya</taxon>
        <taxon>Ascomycota</taxon>
        <taxon>Saccharomycotina</taxon>
        <taxon>Saccharomycetes</taxon>
        <taxon>Saccharomycetales</taxon>
        <taxon>Saccharomycetaceae</taxon>
        <taxon>Huiozyma</taxon>
    </lineage>
</organism>
<dbReference type="InterPro" id="IPR012340">
    <property type="entry name" value="NA-bd_OB-fold"/>
</dbReference>
<dbReference type="Pfam" id="PF00773">
    <property type="entry name" value="RNB"/>
    <property type="match status" value="1"/>
</dbReference>
<sequence>MSQWLARRSLHTGGVQWRKVLPGNKRWRKSREKVVSSSDARTPTKNLDAVDIERINEMFLSRTKDLEPGMEIKKLKQIKKEFNTRFAERYFNPSKQWFQDNWVVEPSTNTAGKSSSQNSMTGKNKHYTFKLSEFISSVLQMGDLVLTTPYPNELAMCVGLPESAEDPRYTFVTVSGKMFFGTKSFVHLRIPYRLPEKVRYLISKEGPHAFEPVGTIKGTRDVTYILPYLARQLVTSELPSQINKLAWQKLPSIIKRLELLSRYLRKYNGTWQVPFVQLVDAVQRLEEKGGPGEFEYIKSLFERPSLGSRRSIHAATYLATYWAIKEQQNFNIWGKIHVNKAFLAPISTSVVPAASLRSFHDELINDPKRKHVNKITDLINTKDYELVRERYPEFLQLLSDFTAGNFDNNCEVVTLISQIFRMLDVYRECNVTRDTCFDLLKEISEDNFCENPILSNSDLALAQSSERSALQKCVYSVVQPDIQLDTKTKRHDFLDMPVYCIDSETAHEIDDGVSIEKNGKGSYTLHVHIADPASFFPESYTESTKLSDVLKIAFDKSFTTYLPDVVEAMLPESFCRAADLGKQDKKTRTITFSVRVKMDEHGGLHIQSDTFRARLGLVSNFPKVTYNIVDSVLNDSSSNSPLRQDLLTLYKIASGLRHNRVKLNGAVVFGEGFNNGQVRLIRDSANKVKDITFENNNETPSTVLVSELMILANTLSGNFFRENKIPGIFRCYNELKLDGKALSDYRSIQDNVQRGKNPTLKDIAKITSLMNSSFYSGEPRNHQMIGAKQYLTVTSPLRRYPDLINHIQLHKHLANKPLTFSQQAIDQMIWQVQSRADILKSISTTVSAYWTLTYLKKRIEKDSSARFDVMVTSFPQDGMVNCLFPNHSYARGKLKLKVDRLPPQIGDIVKDCQITSIDCLDSNLQLVMV</sequence>
<dbReference type="RefSeq" id="XP_022464627.1">
    <property type="nucleotide sequence ID" value="XM_022608097.1"/>
</dbReference>
<dbReference type="GO" id="GO:0000932">
    <property type="term" value="C:P-body"/>
    <property type="evidence" value="ECO:0007669"/>
    <property type="project" value="TreeGrafter"/>
</dbReference>
<dbReference type="eggNOG" id="KOG2102">
    <property type="taxonomic scope" value="Eukaryota"/>
</dbReference>
<evidence type="ECO:0000313" key="3">
    <source>
        <dbReference type="Proteomes" id="UP000006310"/>
    </source>
</evidence>
<dbReference type="GeneID" id="34526081"/>
<dbReference type="STRING" id="1071383.J7S7K1"/>
<dbReference type="KEGG" id="kng:KNAG_0E01140"/>
<dbReference type="OrthoDB" id="2285229at2759"/>
<dbReference type="PANTHER" id="PTHR23355:SF59">
    <property type="entry name" value="EXORIBONUCLEASE II, MITOCHONDRIAL"/>
    <property type="match status" value="1"/>
</dbReference>
<gene>
    <name evidence="2" type="primary">KNAG0E01140</name>
    <name evidence="2" type="ordered locus">KNAG_0E01140</name>
</gene>
<evidence type="ECO:0000259" key="1">
    <source>
        <dbReference type="SMART" id="SM00955"/>
    </source>
</evidence>
<dbReference type="InterPro" id="IPR050180">
    <property type="entry name" value="RNR_Ribonuclease"/>
</dbReference>
<dbReference type="HOGENOM" id="CLU_012624_0_0_1"/>
<dbReference type="GO" id="GO:0003723">
    <property type="term" value="F:RNA binding"/>
    <property type="evidence" value="ECO:0007669"/>
    <property type="project" value="InterPro"/>
</dbReference>
<proteinExistence type="predicted"/>
<dbReference type="GO" id="GO:0008859">
    <property type="term" value="F:exoribonuclease II activity"/>
    <property type="evidence" value="ECO:0007669"/>
    <property type="project" value="EnsemblFungi"/>
</dbReference>
<dbReference type="GO" id="GO:0045025">
    <property type="term" value="C:mitochondrial degradosome"/>
    <property type="evidence" value="ECO:0007669"/>
    <property type="project" value="EnsemblFungi"/>
</dbReference>
<keyword evidence="3" id="KW-1185">Reference proteome</keyword>
<dbReference type="SMART" id="SM00955">
    <property type="entry name" value="RNB"/>
    <property type="match status" value="1"/>
</dbReference>
<name>J7S7K1_HUIN7</name>
<dbReference type="GO" id="GO:0000957">
    <property type="term" value="P:mitochondrial RNA catabolic process"/>
    <property type="evidence" value="ECO:0007669"/>
    <property type="project" value="EnsemblFungi"/>
</dbReference>
<evidence type="ECO:0000313" key="2">
    <source>
        <dbReference type="EMBL" id="CCK70381.1"/>
    </source>
</evidence>
<dbReference type="SUPFAM" id="SSF50249">
    <property type="entry name" value="Nucleic acid-binding proteins"/>
    <property type="match status" value="1"/>
</dbReference>
<dbReference type="AlphaFoldDB" id="J7S7K1"/>
<reference evidence="2 3" key="1">
    <citation type="journal article" date="2011" name="Proc. Natl. Acad. Sci. U.S.A.">
        <title>Evolutionary erosion of yeast sex chromosomes by mating-type switching accidents.</title>
        <authorList>
            <person name="Gordon J.L."/>
            <person name="Armisen D."/>
            <person name="Proux-Wera E."/>
            <person name="Oheigeartaigh S.S."/>
            <person name="Byrne K.P."/>
            <person name="Wolfe K.H."/>
        </authorList>
    </citation>
    <scope>NUCLEOTIDE SEQUENCE [LARGE SCALE GENOMIC DNA]</scope>
    <source>
        <strain evidence="3">ATCC MYA-139 / BCRC 22969 / CBS 8797 / CCRC 22969 / KCTC 17520 / NBRC 10181 / NCYC 3082</strain>
    </source>
</reference>
<dbReference type="GO" id="GO:0006402">
    <property type="term" value="P:mRNA catabolic process"/>
    <property type="evidence" value="ECO:0007669"/>
    <property type="project" value="TreeGrafter"/>
</dbReference>
<protein>
    <recommendedName>
        <fullName evidence="1">RNB domain-containing protein</fullName>
    </recommendedName>
</protein>
<accession>J7S7K1</accession>
<dbReference type="OMA" id="VFCIDSE"/>
<dbReference type="Proteomes" id="UP000006310">
    <property type="component" value="Chromosome 5"/>
</dbReference>
<dbReference type="PANTHER" id="PTHR23355">
    <property type="entry name" value="RIBONUCLEASE"/>
    <property type="match status" value="1"/>
</dbReference>
<reference evidence="3" key="2">
    <citation type="submission" date="2012-08" db="EMBL/GenBank/DDBJ databases">
        <title>Genome sequence of Kazachstania naganishii.</title>
        <authorList>
            <person name="Gordon J.L."/>
            <person name="Armisen D."/>
            <person name="Proux-Wera E."/>
            <person name="OhEigeartaigh S.S."/>
            <person name="Byrne K.P."/>
            <person name="Wolfe K.H."/>
        </authorList>
    </citation>
    <scope>NUCLEOTIDE SEQUENCE [LARGE SCALE GENOMIC DNA]</scope>
    <source>
        <strain evidence="3">ATCC MYA-139 / BCRC 22969 / CBS 8797 / CCRC 22969 / KCTC 17520 / NBRC 10181 / NCYC 3082</strain>
    </source>
</reference>
<dbReference type="EMBL" id="HE978318">
    <property type="protein sequence ID" value="CCK70381.1"/>
    <property type="molecule type" value="Genomic_DNA"/>
</dbReference>
<feature type="domain" description="RNB" evidence="1">
    <location>
        <begin position="490"/>
        <end position="815"/>
    </location>
</feature>
<dbReference type="InterPro" id="IPR001900">
    <property type="entry name" value="RNase_II/R"/>
</dbReference>